<keyword evidence="4" id="KW-1185">Reference proteome</keyword>
<keyword evidence="3" id="KW-0378">Hydrolase</keyword>
<keyword evidence="1" id="KW-0732">Signal</keyword>
<evidence type="ECO:0000259" key="2">
    <source>
        <dbReference type="Pfam" id="PF00144"/>
    </source>
</evidence>
<accession>A0A4R0K6J6</accession>
<name>A0A4R0K6J6_9ACTN</name>
<dbReference type="RefSeq" id="WP_131512428.1">
    <property type="nucleotide sequence ID" value="NZ_SJKD01000001.1"/>
</dbReference>
<dbReference type="PANTHER" id="PTHR46825:SF7">
    <property type="entry name" value="D-ALANYL-D-ALANINE CARBOXYPEPTIDASE"/>
    <property type="match status" value="1"/>
</dbReference>
<comment type="caution">
    <text evidence="3">The sequence shown here is derived from an EMBL/GenBank/DDBJ whole genome shotgun (WGS) entry which is preliminary data.</text>
</comment>
<dbReference type="Pfam" id="PF00144">
    <property type="entry name" value="Beta-lactamase"/>
    <property type="match status" value="1"/>
</dbReference>
<protein>
    <submittedName>
        <fullName evidence="3">Class A beta-lactamase-related serine hydrolase</fullName>
    </submittedName>
</protein>
<feature type="chain" id="PRO_5020544557" evidence="1">
    <location>
        <begin position="37"/>
        <end position="397"/>
    </location>
</feature>
<dbReference type="OrthoDB" id="9809635at2"/>
<dbReference type="Proteomes" id="UP000293342">
    <property type="component" value="Unassembled WGS sequence"/>
</dbReference>
<dbReference type="SUPFAM" id="SSF56601">
    <property type="entry name" value="beta-lactamase/transpeptidase-like"/>
    <property type="match status" value="1"/>
</dbReference>
<feature type="domain" description="Beta-lactamase-related" evidence="2">
    <location>
        <begin position="53"/>
        <end position="381"/>
    </location>
</feature>
<evidence type="ECO:0000313" key="3">
    <source>
        <dbReference type="EMBL" id="TCC53508.1"/>
    </source>
</evidence>
<proteinExistence type="predicted"/>
<dbReference type="InterPro" id="IPR050491">
    <property type="entry name" value="AmpC-like"/>
</dbReference>
<dbReference type="GO" id="GO:0016787">
    <property type="term" value="F:hydrolase activity"/>
    <property type="evidence" value="ECO:0007669"/>
    <property type="project" value="UniProtKB-KW"/>
</dbReference>
<feature type="signal peptide" evidence="1">
    <location>
        <begin position="1"/>
        <end position="36"/>
    </location>
</feature>
<reference evidence="3 4" key="1">
    <citation type="submission" date="2019-02" db="EMBL/GenBank/DDBJ databases">
        <title>Kribbella capetownensis sp. nov. and Kribbella speibonae sp. nov., isolated from soil.</title>
        <authorList>
            <person name="Curtis S.M."/>
            <person name="Norton I."/>
            <person name="Everest G.J."/>
            <person name="Meyers P.R."/>
        </authorList>
    </citation>
    <scope>NUCLEOTIDE SEQUENCE [LARGE SCALE GENOMIC DNA]</scope>
    <source>
        <strain evidence="3 4">YM53</strain>
    </source>
</reference>
<dbReference type="PANTHER" id="PTHR46825">
    <property type="entry name" value="D-ALANYL-D-ALANINE-CARBOXYPEPTIDASE/ENDOPEPTIDASE AMPH"/>
    <property type="match status" value="1"/>
</dbReference>
<gene>
    <name evidence="3" type="ORF">E0H75_07430</name>
</gene>
<evidence type="ECO:0000313" key="4">
    <source>
        <dbReference type="Proteomes" id="UP000293342"/>
    </source>
</evidence>
<dbReference type="InterPro" id="IPR012338">
    <property type="entry name" value="Beta-lactam/transpept-like"/>
</dbReference>
<dbReference type="InterPro" id="IPR001466">
    <property type="entry name" value="Beta-lactam-related"/>
</dbReference>
<dbReference type="AlphaFoldDB" id="A0A4R0K6J6"/>
<organism evidence="3 4">
    <name type="scientific">Kribbella capetownensis</name>
    <dbReference type="NCBI Taxonomy" id="1572659"/>
    <lineage>
        <taxon>Bacteria</taxon>
        <taxon>Bacillati</taxon>
        <taxon>Actinomycetota</taxon>
        <taxon>Actinomycetes</taxon>
        <taxon>Propionibacteriales</taxon>
        <taxon>Kribbellaceae</taxon>
        <taxon>Kribbella</taxon>
    </lineage>
</organism>
<sequence length="397" mass="42230">MSFSADKSARPRRGRWVAVIALATAASLPTAPVASASSSAPARSSTSQPRGVQAALDQVVAAGAPGAVAYVRVGDRTYRYSSGYGNLAPLTPIRVADRSRIGGVTKTFTATVVLQLVGDRVLKLNDSVEMWLPGVFPNGAGITIRQLLNHTSGIFDYAQDERVFAPYFEGGDLTLIFDPREGVRIAAEHGPLYAPGTGWNYSNTNTLLLAMIVEAATGNSFGTELRRRIFKPLGLDHTSYPTTSAIPGSYIHGYWIIGGPDPVDFTSLSPTLLGAAGAILSTPADVTRFYRALLRGRLLKPAQLRAMQTIDAVATDPPGSIDSGIPGGGWGLGLLRETFPCGDAWGHDSEIPGYMTAAWNSKDGYRQVVVVVNMDNLAHDHPITQAMRAVLLKAYCG</sequence>
<dbReference type="Gene3D" id="3.40.710.10">
    <property type="entry name" value="DD-peptidase/beta-lactamase superfamily"/>
    <property type="match status" value="1"/>
</dbReference>
<dbReference type="EMBL" id="SJKD01000001">
    <property type="protein sequence ID" value="TCC53508.1"/>
    <property type="molecule type" value="Genomic_DNA"/>
</dbReference>
<evidence type="ECO:0000256" key="1">
    <source>
        <dbReference type="SAM" id="SignalP"/>
    </source>
</evidence>